<dbReference type="PANTHER" id="PTHR13126:SF0">
    <property type="entry name" value="ATP SYNTHASE MITOCHONDRIAL F1 COMPLEX ASSEMBLY FACTOR 1"/>
    <property type="match status" value="1"/>
</dbReference>
<keyword evidence="6" id="KW-1185">Reference proteome</keyword>
<dbReference type="KEGG" id="dpx:DAPPUDRAFT_305562"/>
<dbReference type="InterPro" id="IPR010591">
    <property type="entry name" value="ATP11"/>
</dbReference>
<evidence type="ECO:0000256" key="3">
    <source>
        <dbReference type="ARBA" id="ARBA00022946"/>
    </source>
</evidence>
<keyword evidence="4" id="KW-0496">Mitochondrion</keyword>
<dbReference type="Proteomes" id="UP000000305">
    <property type="component" value="Unassembled WGS sequence"/>
</dbReference>
<accession>E9FXZ9</accession>
<dbReference type="STRING" id="6669.E9FXZ9"/>
<proteinExistence type="inferred from homology"/>
<dbReference type="FunCoup" id="E9FXZ9">
    <property type="interactions" value="1120"/>
</dbReference>
<evidence type="ECO:0000256" key="4">
    <source>
        <dbReference type="ARBA" id="ARBA00023128"/>
    </source>
</evidence>
<keyword evidence="3" id="KW-0809">Transit peptide</keyword>
<dbReference type="GO" id="GO:0033615">
    <property type="term" value="P:mitochondrial proton-transporting ATP synthase complex assembly"/>
    <property type="evidence" value="ECO:0000318"/>
    <property type="project" value="GO_Central"/>
</dbReference>
<evidence type="ECO:0000313" key="5">
    <source>
        <dbReference type="EMBL" id="EFX88188.1"/>
    </source>
</evidence>
<gene>
    <name evidence="5" type="ORF">DAPPUDRAFT_305562</name>
</gene>
<dbReference type="OrthoDB" id="16535at2759"/>
<comment type="subcellular location">
    <subcellularLocation>
        <location evidence="1">Mitochondrion</location>
    </subcellularLocation>
</comment>
<organism evidence="5 6">
    <name type="scientific">Daphnia pulex</name>
    <name type="common">Water flea</name>
    <dbReference type="NCBI Taxonomy" id="6669"/>
    <lineage>
        <taxon>Eukaryota</taxon>
        <taxon>Metazoa</taxon>
        <taxon>Ecdysozoa</taxon>
        <taxon>Arthropoda</taxon>
        <taxon>Crustacea</taxon>
        <taxon>Branchiopoda</taxon>
        <taxon>Diplostraca</taxon>
        <taxon>Cladocera</taxon>
        <taxon>Anomopoda</taxon>
        <taxon>Daphniidae</taxon>
        <taxon>Daphnia</taxon>
    </lineage>
</organism>
<comment type="similarity">
    <text evidence="2">Belongs to the ATP11 family.</text>
</comment>
<dbReference type="GO" id="GO:0005739">
    <property type="term" value="C:mitochondrion"/>
    <property type="evidence" value="ECO:0000318"/>
    <property type="project" value="GO_Central"/>
</dbReference>
<dbReference type="Pfam" id="PF06644">
    <property type="entry name" value="ATP11"/>
    <property type="match status" value="1"/>
</dbReference>
<dbReference type="OMA" id="MFYYKTD"/>
<evidence type="ECO:0000256" key="2">
    <source>
        <dbReference type="ARBA" id="ARBA00009116"/>
    </source>
</evidence>
<reference evidence="5 6" key="1">
    <citation type="journal article" date="2011" name="Science">
        <title>The ecoresponsive genome of Daphnia pulex.</title>
        <authorList>
            <person name="Colbourne J.K."/>
            <person name="Pfrender M.E."/>
            <person name="Gilbert D."/>
            <person name="Thomas W.K."/>
            <person name="Tucker A."/>
            <person name="Oakley T.H."/>
            <person name="Tokishita S."/>
            <person name="Aerts A."/>
            <person name="Arnold G.J."/>
            <person name="Basu M.K."/>
            <person name="Bauer D.J."/>
            <person name="Caceres C.E."/>
            <person name="Carmel L."/>
            <person name="Casola C."/>
            <person name="Choi J.H."/>
            <person name="Detter J.C."/>
            <person name="Dong Q."/>
            <person name="Dusheyko S."/>
            <person name="Eads B.D."/>
            <person name="Frohlich T."/>
            <person name="Geiler-Samerotte K.A."/>
            <person name="Gerlach D."/>
            <person name="Hatcher P."/>
            <person name="Jogdeo S."/>
            <person name="Krijgsveld J."/>
            <person name="Kriventseva E.V."/>
            <person name="Kultz D."/>
            <person name="Laforsch C."/>
            <person name="Lindquist E."/>
            <person name="Lopez J."/>
            <person name="Manak J.R."/>
            <person name="Muller J."/>
            <person name="Pangilinan J."/>
            <person name="Patwardhan R.P."/>
            <person name="Pitluck S."/>
            <person name="Pritham E.J."/>
            <person name="Rechtsteiner A."/>
            <person name="Rho M."/>
            <person name="Rogozin I.B."/>
            <person name="Sakarya O."/>
            <person name="Salamov A."/>
            <person name="Schaack S."/>
            <person name="Shapiro H."/>
            <person name="Shiga Y."/>
            <person name="Skalitzky C."/>
            <person name="Smith Z."/>
            <person name="Souvorov A."/>
            <person name="Sung W."/>
            <person name="Tang Z."/>
            <person name="Tsuchiya D."/>
            <person name="Tu H."/>
            <person name="Vos H."/>
            <person name="Wang M."/>
            <person name="Wolf Y.I."/>
            <person name="Yamagata H."/>
            <person name="Yamada T."/>
            <person name="Ye Y."/>
            <person name="Shaw J.R."/>
            <person name="Andrews J."/>
            <person name="Crease T.J."/>
            <person name="Tang H."/>
            <person name="Lucas S.M."/>
            <person name="Robertson H.M."/>
            <person name="Bork P."/>
            <person name="Koonin E.V."/>
            <person name="Zdobnov E.M."/>
            <person name="Grigoriev I.V."/>
            <person name="Lynch M."/>
            <person name="Boore J.L."/>
        </authorList>
    </citation>
    <scope>NUCLEOTIDE SEQUENCE [LARGE SCALE GENOMIC DNA]</scope>
</reference>
<dbReference type="PANTHER" id="PTHR13126">
    <property type="entry name" value="CHAPERONE ATP11"/>
    <property type="match status" value="1"/>
</dbReference>
<protein>
    <recommendedName>
        <fullName evidence="7">ATP synthase mitochondrial F1 complex assembly factor 1</fullName>
    </recommendedName>
</protein>
<evidence type="ECO:0000313" key="6">
    <source>
        <dbReference type="Proteomes" id="UP000000305"/>
    </source>
</evidence>
<dbReference type="EMBL" id="GL732526">
    <property type="protein sequence ID" value="EFX88188.1"/>
    <property type="molecule type" value="Genomic_DNA"/>
</dbReference>
<evidence type="ECO:0000256" key="1">
    <source>
        <dbReference type="ARBA" id="ARBA00004173"/>
    </source>
</evidence>
<dbReference type="eggNOG" id="KOG3281">
    <property type="taxonomic scope" value="Eukaryota"/>
</dbReference>
<dbReference type="PhylomeDB" id="E9FXZ9"/>
<name>E9FXZ9_DAPPU</name>
<dbReference type="InParanoid" id="E9FXZ9"/>
<dbReference type="AlphaFoldDB" id="E9FXZ9"/>
<dbReference type="HOGENOM" id="CLU_067356_1_0_1"/>
<sequence>MNNKSATVDETLAKNPYFEKYASKITTLQQNDPQKLAEKLEQLTSSKTVSSKTPVSEVSSKFSAAAPCPKKLEAQDSKARFMHSKTKELNSIMKTELLEDKNFEEIKQIWHEYFKDKISVSGVLTKPIYDQLNNRAMQYPTFLFPLPRDEGYEFLLCQFAGNEAHFTSLINFQTYGENAPECLTVVFFPDLAEQKNIVLFRGDYDKNILNAIEAQCLVNQIVLYFAQPSERKLDLLERFNKQPDTFQHMELVQELENIKLD</sequence>
<evidence type="ECO:0008006" key="7">
    <source>
        <dbReference type="Google" id="ProtNLM"/>
    </source>
</evidence>